<dbReference type="EMBL" id="BAABHA010000011">
    <property type="protein sequence ID" value="GAA4388542.1"/>
    <property type="molecule type" value="Genomic_DNA"/>
</dbReference>
<proteinExistence type="predicted"/>
<protein>
    <recommendedName>
        <fullName evidence="4">Secreted protein</fullName>
    </recommendedName>
</protein>
<gene>
    <name evidence="2" type="ORF">GCM10023186_35160</name>
</gene>
<comment type="caution">
    <text evidence="2">The sequence shown here is derived from an EMBL/GenBank/DDBJ whole genome shotgun (WGS) entry which is preliminary data.</text>
</comment>
<evidence type="ECO:0000313" key="2">
    <source>
        <dbReference type="EMBL" id="GAA4388542.1"/>
    </source>
</evidence>
<feature type="region of interest" description="Disordered" evidence="1">
    <location>
        <begin position="42"/>
        <end position="72"/>
    </location>
</feature>
<keyword evidence="3" id="KW-1185">Reference proteome</keyword>
<dbReference type="Proteomes" id="UP001500454">
    <property type="component" value="Unassembled WGS sequence"/>
</dbReference>
<reference evidence="3" key="1">
    <citation type="journal article" date="2019" name="Int. J. Syst. Evol. Microbiol.">
        <title>The Global Catalogue of Microorganisms (GCM) 10K type strain sequencing project: providing services to taxonomists for standard genome sequencing and annotation.</title>
        <authorList>
            <consortium name="The Broad Institute Genomics Platform"/>
            <consortium name="The Broad Institute Genome Sequencing Center for Infectious Disease"/>
            <person name="Wu L."/>
            <person name="Ma J."/>
        </authorList>
    </citation>
    <scope>NUCLEOTIDE SEQUENCE [LARGE SCALE GENOMIC DNA]</scope>
    <source>
        <strain evidence="3">JCM 17924</strain>
    </source>
</reference>
<name>A0ABP8JC97_9BACT</name>
<evidence type="ECO:0000256" key="1">
    <source>
        <dbReference type="SAM" id="MobiDB-lite"/>
    </source>
</evidence>
<accession>A0ABP8JC97</accession>
<sequence>MTSPPRRRRGGLHAVTTAWLWELVSLDWVAAGYACPQVYTRARPLQQSDGGSSGLVKPSKKEKEQQAPGQRR</sequence>
<evidence type="ECO:0008006" key="4">
    <source>
        <dbReference type="Google" id="ProtNLM"/>
    </source>
</evidence>
<evidence type="ECO:0000313" key="3">
    <source>
        <dbReference type="Proteomes" id="UP001500454"/>
    </source>
</evidence>
<organism evidence="2 3">
    <name type="scientific">Hymenobacter koreensis</name>
    <dbReference type="NCBI Taxonomy" id="1084523"/>
    <lineage>
        <taxon>Bacteria</taxon>
        <taxon>Pseudomonadati</taxon>
        <taxon>Bacteroidota</taxon>
        <taxon>Cytophagia</taxon>
        <taxon>Cytophagales</taxon>
        <taxon>Hymenobacteraceae</taxon>
        <taxon>Hymenobacter</taxon>
    </lineage>
</organism>